<dbReference type="HOGENOM" id="CLU_3086482_0_0_1"/>
<accession>F6WNK7</accession>
<reference evidence="2" key="4">
    <citation type="submission" date="2025-09" db="UniProtKB">
        <authorList>
            <consortium name="Ensembl"/>
        </authorList>
    </citation>
    <scope>IDENTIFICATION</scope>
</reference>
<name>F6WNK7_CIOIN</name>
<sequence>MLRFSQSNLFVVVIVVVVPILRSHGRSSRYNEPAMQKYEDIDDDVTGKRSYF</sequence>
<dbReference type="InParanoid" id="F6WNK7"/>
<dbReference type="Ensembl" id="ENSCINT00000006731.1">
    <property type="protein sequence ID" value="ENSCINP00000006731.1"/>
    <property type="gene ID" value="ENSCING00000003278.1"/>
</dbReference>
<feature type="signal peptide" evidence="1">
    <location>
        <begin position="1"/>
        <end position="25"/>
    </location>
</feature>
<reference evidence="2" key="3">
    <citation type="submission" date="2025-08" db="UniProtKB">
        <authorList>
            <consortium name="Ensembl"/>
        </authorList>
    </citation>
    <scope>IDENTIFICATION</scope>
</reference>
<evidence type="ECO:0000313" key="2">
    <source>
        <dbReference type="Ensembl" id="ENSCINP00000006731.1"/>
    </source>
</evidence>
<proteinExistence type="predicted"/>
<feature type="chain" id="PRO_5003349868" evidence="1">
    <location>
        <begin position="26"/>
        <end position="52"/>
    </location>
</feature>
<dbReference type="AlphaFoldDB" id="F6WNK7"/>
<evidence type="ECO:0000256" key="1">
    <source>
        <dbReference type="SAM" id="SignalP"/>
    </source>
</evidence>
<evidence type="ECO:0000313" key="3">
    <source>
        <dbReference type="Proteomes" id="UP000008144"/>
    </source>
</evidence>
<protein>
    <submittedName>
        <fullName evidence="2">Uncharacterized protein</fullName>
    </submittedName>
</protein>
<keyword evidence="3" id="KW-1185">Reference proteome</keyword>
<organism evidence="2 3">
    <name type="scientific">Ciona intestinalis</name>
    <name type="common">Transparent sea squirt</name>
    <name type="synonym">Ascidia intestinalis</name>
    <dbReference type="NCBI Taxonomy" id="7719"/>
    <lineage>
        <taxon>Eukaryota</taxon>
        <taxon>Metazoa</taxon>
        <taxon>Chordata</taxon>
        <taxon>Tunicata</taxon>
        <taxon>Ascidiacea</taxon>
        <taxon>Phlebobranchia</taxon>
        <taxon>Cionidae</taxon>
        <taxon>Ciona</taxon>
    </lineage>
</organism>
<keyword evidence="1" id="KW-0732">Signal</keyword>
<reference evidence="2" key="2">
    <citation type="journal article" date="2008" name="Genome Biol.">
        <title>Improved genome assembly and evidence-based global gene model set for the chordate Ciona intestinalis: new insight into intron and operon populations.</title>
        <authorList>
            <person name="Satou Y."/>
            <person name="Mineta K."/>
            <person name="Ogasawara M."/>
            <person name="Sasakura Y."/>
            <person name="Shoguchi E."/>
            <person name="Ueno K."/>
            <person name="Yamada L."/>
            <person name="Matsumoto J."/>
            <person name="Wasserscheid J."/>
            <person name="Dewar K."/>
            <person name="Wiley G.B."/>
            <person name="Macmil S.L."/>
            <person name="Roe B.A."/>
            <person name="Zeller R.W."/>
            <person name="Hastings K.E."/>
            <person name="Lemaire P."/>
            <person name="Lindquist E."/>
            <person name="Endo T."/>
            <person name="Hotta K."/>
            <person name="Inaba K."/>
        </authorList>
    </citation>
    <scope>NUCLEOTIDE SEQUENCE [LARGE SCALE GENOMIC DNA]</scope>
    <source>
        <strain evidence="2">wild type</strain>
    </source>
</reference>
<reference evidence="3" key="1">
    <citation type="journal article" date="2002" name="Science">
        <title>The draft genome of Ciona intestinalis: insights into chordate and vertebrate origins.</title>
        <authorList>
            <person name="Dehal P."/>
            <person name="Satou Y."/>
            <person name="Campbell R.K."/>
            <person name="Chapman J."/>
            <person name="Degnan B."/>
            <person name="De Tomaso A."/>
            <person name="Davidson B."/>
            <person name="Di Gregorio A."/>
            <person name="Gelpke M."/>
            <person name="Goodstein D.M."/>
            <person name="Harafuji N."/>
            <person name="Hastings K.E."/>
            <person name="Ho I."/>
            <person name="Hotta K."/>
            <person name="Huang W."/>
            <person name="Kawashima T."/>
            <person name="Lemaire P."/>
            <person name="Martinez D."/>
            <person name="Meinertzhagen I.A."/>
            <person name="Necula S."/>
            <person name="Nonaka M."/>
            <person name="Putnam N."/>
            <person name="Rash S."/>
            <person name="Saiga H."/>
            <person name="Satake M."/>
            <person name="Terry A."/>
            <person name="Yamada L."/>
            <person name="Wang H.G."/>
            <person name="Awazu S."/>
            <person name="Azumi K."/>
            <person name="Boore J."/>
            <person name="Branno M."/>
            <person name="Chin-Bow S."/>
            <person name="DeSantis R."/>
            <person name="Doyle S."/>
            <person name="Francino P."/>
            <person name="Keys D.N."/>
            <person name="Haga S."/>
            <person name="Hayashi H."/>
            <person name="Hino K."/>
            <person name="Imai K.S."/>
            <person name="Inaba K."/>
            <person name="Kano S."/>
            <person name="Kobayashi K."/>
            <person name="Kobayashi M."/>
            <person name="Lee B.I."/>
            <person name="Makabe K.W."/>
            <person name="Manohar C."/>
            <person name="Matassi G."/>
            <person name="Medina M."/>
            <person name="Mochizuki Y."/>
            <person name="Mount S."/>
            <person name="Morishita T."/>
            <person name="Miura S."/>
            <person name="Nakayama A."/>
            <person name="Nishizaka S."/>
            <person name="Nomoto H."/>
            <person name="Ohta F."/>
            <person name="Oishi K."/>
            <person name="Rigoutsos I."/>
            <person name="Sano M."/>
            <person name="Sasaki A."/>
            <person name="Sasakura Y."/>
            <person name="Shoguchi E."/>
            <person name="Shin-i T."/>
            <person name="Spagnuolo A."/>
            <person name="Stainier D."/>
            <person name="Suzuki M.M."/>
            <person name="Tassy O."/>
            <person name="Takatori N."/>
            <person name="Tokuoka M."/>
            <person name="Yagi K."/>
            <person name="Yoshizaki F."/>
            <person name="Wada S."/>
            <person name="Zhang C."/>
            <person name="Hyatt P.D."/>
            <person name="Larimer F."/>
            <person name="Detter C."/>
            <person name="Doggett N."/>
            <person name="Glavina T."/>
            <person name="Hawkins T."/>
            <person name="Richardson P."/>
            <person name="Lucas S."/>
            <person name="Kohara Y."/>
            <person name="Levine M."/>
            <person name="Satoh N."/>
            <person name="Rokhsar D.S."/>
        </authorList>
    </citation>
    <scope>NUCLEOTIDE SEQUENCE [LARGE SCALE GENOMIC DNA]</scope>
</reference>
<dbReference type="Proteomes" id="UP000008144">
    <property type="component" value="Chromosome 4"/>
</dbReference>
<dbReference type="EMBL" id="EAAA01001968">
    <property type="status" value="NOT_ANNOTATED_CDS"/>
    <property type="molecule type" value="Genomic_DNA"/>
</dbReference>